<dbReference type="InterPro" id="IPR009081">
    <property type="entry name" value="PP-bd_ACP"/>
</dbReference>
<evidence type="ECO:0000259" key="12">
    <source>
        <dbReference type="PROSITE" id="PS52019"/>
    </source>
</evidence>
<dbReference type="FunFam" id="3.40.50.720:FF:000209">
    <property type="entry name" value="Polyketide synthase Pks12"/>
    <property type="match status" value="1"/>
</dbReference>
<organism evidence="13">
    <name type="scientific">Pestalotiopsis sp</name>
    <dbReference type="NCBI Taxonomy" id="36460"/>
    <lineage>
        <taxon>Eukaryota</taxon>
        <taxon>Fungi</taxon>
        <taxon>Dikarya</taxon>
        <taxon>Ascomycota</taxon>
        <taxon>Pezizomycotina</taxon>
        <taxon>Sordariomycetes</taxon>
        <taxon>Xylariomycetidae</taxon>
        <taxon>Amphisphaeriales</taxon>
        <taxon>Sporocadaceae</taxon>
        <taxon>Pestalotiopsis</taxon>
    </lineage>
</organism>
<dbReference type="SUPFAM" id="SSF53901">
    <property type="entry name" value="Thiolase-like"/>
    <property type="match status" value="1"/>
</dbReference>
<dbReference type="SUPFAM" id="SSF51735">
    <property type="entry name" value="NAD(P)-binding Rossmann-fold domains"/>
    <property type="match status" value="2"/>
</dbReference>
<sequence>MDSQNGSGQGFVPSDGCKSSDIAIVGFSFDFPGASTVESFWELLLSGKQVATEFPPERLCRDKFHGDNESRNVIHPTKACFLSRDVGAFDARFFSMTAEEAIATDPQQRILLETTYRALENAGITMGEIWGTDTSVHTGNFTQDYTLLSAKDPEKGPKYAATGMAGSMLSNRISTFFNLTGPSASVDTACSSSLVALDLGCRSIRLGDSKIGIVAGCNILHTADYFMSLSKLGFLSADGVCHSFDERANGYGRGEGFGVLIIKSVEDAIRNGDTIRAVIRATRTNQNGRTNLAQPSKEMQAQLIQETYAAHGLDTRLTRYFEAHGTGTAVGDPLEAMAIGNAFGRVRDAGDPVIIGALKANIGHLEGAAGIAGVIKSILVLERGIIPPIADLKQLNGSIDSSFLKLEVSGTSILPDQSANSIFKFPIEPRQWPRPGLRRASVNSFGFGGTNSHVILDDAYHYLEERGLSGHHCTKVQLEHSNGLIGRQTTLSPRKAELSNGHTNGATNGHIENKVDQTRNGDSPLDGDNNLIEHQNRHMNGEAGAAVSANKSQERLMVFSAHEKSALARMIEKHEQYLKRMIGSGETISDDHIRNLAHTLAQKRSVHPWRVFSRADSLSGLVAELGGARTPVHADSNHKVGFVFTGQGSQWHGMGKELQTFPVFVDSVLKSDEYLKSLGCGWSATAFLLEDQANVQIDQPRYSQPLSTILQIALVNLLRYFKVYPAAVVGHSSGEIGAAYATGAIDHHSAVKLAYYRGLLSSERMESGAASETMMAVGLSKDAFQPYLDRILRSRPHGVLCVGCVNSPRNITVSGDTDLVKEVQCALEDDGVFNRILRISVAYHSRNMETIEAAYRDHVGILSPGTPPPVYASMISSVTGGVVAPKLLRQCDYWCRNLVSPVLFSDAITRIYRDSAREGRKKLDLSHRNFVSVKSLLEVGPHSTLRGPIREVSGSINVVKNPISYYSCLARGQSAVSTLLESMGQLYCHGVDVDLARVNMTSPQDFPRAVILHTLPEYPFDTSRVFWNEPTVSKNLRLAAPTYNEFLGTPVPDWNPLEPRWRNTLKVSSVAWLKDHQVMGEILYPGAGMLVMAIEAINQVHRGQDIEGFKIKDTAILAPLSIPQDDIGVEIQFRLKLSQDASSKTSAWAGFALYTCHNDSYTEVCRGYVRAVIANELASEFNEQLDLDSRQMADLIRLANLQYDQGMAPSQLYERALKNGYYYGRAFQKIESAKRNKQGELIGLVGVDTIPGLSTHQTPAVIHPGSLDSMFQLMLLAVAEDGDDGQPSTWIPTYVPNMHLSRLGLLNTENREQVHVHVSTKLMSSRLSTTDMYVLGSDGGSLLLKTEGFEMTSISDNMGDADADTKAHIKRLCYDLEYKPDPTLISMADIAYYTQESPDEFSAESRDVMGDIALSAVSKALSSISEDQVAPVAHLRKHYKWLKSIMSGPRMPNANLKAPPGSKNSPSRLDQVVDGAVRALSDELRSSRHIGGFFMRLGDNLDDLLYGNATLPEVLHLGGNSTDIFSVLGNVIPSPSGLLSYLDLTAHKNPSMKILEVGAGTFSITKQIIDTLSSQTLNGTLYRFSHYDAAHILSDVVESNRESFDSITKMNFSQLDLTSPDAASKYEQNSYDLIVATNVIQSTSSMGEILKTLERLLAGNGTLVLVNIDIAASLLCQAFVGFLPEWWQMAGATASLAESLAHVRWDDELRQAGFTGTDLMLPDKTPDDTRLPSIIISSAAWSAEEPRTISRANDANGQLVAITGFRGRSKSPLAEAIFSSLSSVGVQEKTFHEGAALKDIGTRPVIIIQDQHWPEISSLDEADYTAFHAILSRSGAIHWLSDTSQYVNKVSDLGMIRGLARTLRMEKQNSIFVTTAIDSSRREALPLSLESSMNNFFSGVQNKRFEPELVQINDMLCIPRLYENNQLNQKVHGFTAKKIQTTQRFGEHNVKLAIQQTGLLDTLYFEQISSIEELAPTEIEVAVKAIGVTFKDCLVALGRVPEDTMGTACAGIVVKSGRDSRFRVGDHVLVQKMDSFRGRLRCHERLAAKIPKGMSFTDAAASVTNFVTAYHCLVGIANLQPGETVLIHSGAGGTGQAAIQIAQQRGATVFTTTSSSEKRALLSREYGIPAEHVFNSRNIAFSQGIKRLTKGRGVDVLLNSLAGESLVASWECIAPYGRFIEIGKRDIFSHNNLPMYQFARNVSFSAVDIGAMTVDRPEAIGKILDTLVGLFESDKLRVTSPVKTFPVTDVQSAFRHLQTGLNPGTVAVDIDWATVIPVTATAAHDSVFDANATYIIAGGLGGQGRSIAKWMATRGARNLVLLSRSGPRPEEAAHFVDELRSEGIVVYCPRCSIADVESVCNVVRYCQENMPPIKGCIQAAMDLRDGVFENMSVDAWNGCLAAKIAGSWNLHEQLPRNLDFFILFSSVSGLIGSQGQANYAAGNTYQDELAQFRLDRGEKAVSLNLGPLEDAGFVAENLGMAERLINMRSVMMLSQEEVFALLDYYCNPDLPVSSIGAQLVTGLDVPADVLARGMEPSDWVNQPLFANLHQVPASAAAGSARTGAQTEQDLFAQVRDTESLTEAGDLLANGLAGKMCKVLSIPLETFDIDQPLHTYGVDSLIALEIRNWFLKALKVDVAVFEILGGSSARSLGHTVVKKIRAV</sequence>
<dbReference type="PROSITE" id="PS52019">
    <property type="entry name" value="PKS_MFAS_DH"/>
    <property type="match status" value="1"/>
</dbReference>
<dbReference type="Gene3D" id="3.40.366.10">
    <property type="entry name" value="Malonyl-Coenzyme A Acyl Carrier Protein, domain 2"/>
    <property type="match status" value="1"/>
</dbReference>
<dbReference type="SUPFAM" id="SSF50129">
    <property type="entry name" value="GroES-like"/>
    <property type="match status" value="1"/>
</dbReference>
<dbReference type="GO" id="GO:0031177">
    <property type="term" value="F:phosphopantetheine binding"/>
    <property type="evidence" value="ECO:0007669"/>
    <property type="project" value="InterPro"/>
</dbReference>
<protein>
    <recommendedName>
        <fullName evidence="14">Carrier domain-containing protein</fullName>
    </recommendedName>
</protein>
<dbReference type="InterPro" id="IPR013149">
    <property type="entry name" value="ADH-like_C"/>
</dbReference>
<feature type="active site" description="Proton acceptor; for dehydratase activity" evidence="8">
    <location>
        <position position="1076"/>
    </location>
</feature>
<dbReference type="InterPro" id="IPR014031">
    <property type="entry name" value="Ketoacyl_synth_C"/>
</dbReference>
<keyword evidence="3" id="KW-0808">Transferase</keyword>
<reference evidence="13" key="1">
    <citation type="submission" date="2020-12" db="EMBL/GenBank/DDBJ databases">
        <authorList>
            <person name="Li J."/>
            <person name="Zhen H."/>
            <person name="Chen Y."/>
            <person name="Liu L."/>
        </authorList>
    </citation>
    <scope>NUCLEOTIDE SEQUENCE</scope>
</reference>
<dbReference type="InterPro" id="IPR011032">
    <property type="entry name" value="GroES-like_sf"/>
</dbReference>
<dbReference type="InterPro" id="IPR016036">
    <property type="entry name" value="Malonyl_transacylase_ACP-bd"/>
</dbReference>
<dbReference type="Pfam" id="PF00550">
    <property type="entry name" value="PP-binding"/>
    <property type="match status" value="1"/>
</dbReference>
<evidence type="ECO:0000313" key="13">
    <source>
        <dbReference type="EMBL" id="UPN67556.1"/>
    </source>
</evidence>
<dbReference type="EMBL" id="MW373484">
    <property type="protein sequence ID" value="UPN67556.1"/>
    <property type="molecule type" value="mRNA"/>
</dbReference>
<dbReference type="GO" id="GO:0006633">
    <property type="term" value="P:fatty acid biosynthetic process"/>
    <property type="evidence" value="ECO:0007669"/>
    <property type="project" value="InterPro"/>
</dbReference>
<dbReference type="InterPro" id="IPR056501">
    <property type="entry name" value="NAD-bd_HRPKS_sdrA"/>
</dbReference>
<dbReference type="InterPro" id="IPR013968">
    <property type="entry name" value="PKS_KR"/>
</dbReference>
<dbReference type="InterPro" id="IPR049551">
    <property type="entry name" value="PKS_DH_C"/>
</dbReference>
<dbReference type="SMART" id="SM00822">
    <property type="entry name" value="PKS_KR"/>
    <property type="match status" value="1"/>
</dbReference>
<dbReference type="GO" id="GO:0004312">
    <property type="term" value="F:fatty acid synthase activity"/>
    <property type="evidence" value="ECO:0007669"/>
    <property type="project" value="TreeGrafter"/>
</dbReference>
<dbReference type="InterPro" id="IPR020806">
    <property type="entry name" value="PKS_PP-bd"/>
</dbReference>
<dbReference type="GO" id="GO:0030639">
    <property type="term" value="P:polyketide biosynthetic process"/>
    <property type="evidence" value="ECO:0007669"/>
    <property type="project" value="UniProtKB-ARBA"/>
</dbReference>
<dbReference type="Pfam" id="PF08659">
    <property type="entry name" value="KR"/>
    <property type="match status" value="1"/>
</dbReference>
<proteinExistence type="evidence at transcript level"/>
<feature type="region of interest" description="Disordered" evidence="9">
    <location>
        <begin position="497"/>
        <end position="520"/>
    </location>
</feature>
<dbReference type="SUPFAM" id="SSF53335">
    <property type="entry name" value="S-adenosyl-L-methionine-dependent methyltransferases"/>
    <property type="match status" value="1"/>
</dbReference>
<evidence type="ECO:0000256" key="7">
    <source>
        <dbReference type="ARBA" id="ARBA00023315"/>
    </source>
</evidence>
<evidence type="ECO:0000256" key="3">
    <source>
        <dbReference type="ARBA" id="ARBA00022679"/>
    </source>
</evidence>
<dbReference type="Gene3D" id="1.10.1200.10">
    <property type="entry name" value="ACP-like"/>
    <property type="match status" value="1"/>
</dbReference>
<dbReference type="Pfam" id="PF14765">
    <property type="entry name" value="PS-DH"/>
    <property type="match status" value="1"/>
</dbReference>
<keyword evidence="4" id="KW-0521">NADP</keyword>
<dbReference type="CDD" id="cd05195">
    <property type="entry name" value="enoyl_red"/>
    <property type="match status" value="1"/>
</dbReference>
<dbReference type="PROSITE" id="PS52004">
    <property type="entry name" value="KS3_2"/>
    <property type="match status" value="1"/>
</dbReference>
<dbReference type="InterPro" id="IPR018201">
    <property type="entry name" value="Ketoacyl_synth_AS"/>
</dbReference>
<dbReference type="Gene3D" id="3.30.70.3290">
    <property type="match status" value="1"/>
</dbReference>
<feature type="domain" description="Ketosynthase family 3 (KS3)" evidence="11">
    <location>
        <begin position="19"/>
        <end position="458"/>
    </location>
</feature>
<name>A0A8U0AS38_PESTX</name>
<dbReference type="InterPro" id="IPR014030">
    <property type="entry name" value="Ketoacyl_synth_N"/>
</dbReference>
<dbReference type="SMART" id="SM00829">
    <property type="entry name" value="PKS_ER"/>
    <property type="match status" value="1"/>
</dbReference>
<feature type="domain" description="Carrier" evidence="10">
    <location>
        <begin position="2582"/>
        <end position="2659"/>
    </location>
</feature>
<dbReference type="Pfam" id="PF00698">
    <property type="entry name" value="Acyl_transf_1"/>
    <property type="match status" value="1"/>
</dbReference>
<keyword evidence="1" id="KW-0596">Phosphopantetheine</keyword>
<dbReference type="InterPro" id="IPR049900">
    <property type="entry name" value="PKS_mFAS_DH"/>
</dbReference>
<feature type="region of interest" description="N-terminal hotdog fold" evidence="8">
    <location>
        <begin position="1044"/>
        <end position="1176"/>
    </location>
</feature>
<evidence type="ECO:0000256" key="6">
    <source>
        <dbReference type="ARBA" id="ARBA00023268"/>
    </source>
</evidence>
<feature type="region of interest" description="C-terminal hotdog fold" evidence="8">
    <location>
        <begin position="1201"/>
        <end position="1360"/>
    </location>
</feature>
<keyword evidence="2" id="KW-0597">Phosphoprotein</keyword>
<dbReference type="PANTHER" id="PTHR43775">
    <property type="entry name" value="FATTY ACID SYNTHASE"/>
    <property type="match status" value="1"/>
</dbReference>
<dbReference type="PANTHER" id="PTHR43775:SF29">
    <property type="entry name" value="ASPERFURANONE POLYKETIDE SYNTHASE AFOG-RELATED"/>
    <property type="match status" value="1"/>
</dbReference>
<accession>A0A8U0AS38</accession>
<dbReference type="InterPro" id="IPR020843">
    <property type="entry name" value="ER"/>
</dbReference>
<dbReference type="Pfam" id="PF21089">
    <property type="entry name" value="PKS_DH_N"/>
    <property type="match status" value="1"/>
</dbReference>
<dbReference type="Pfam" id="PF02801">
    <property type="entry name" value="Ketoacyl-synt_C"/>
    <property type="match status" value="1"/>
</dbReference>
<dbReference type="InterPro" id="IPR013217">
    <property type="entry name" value="Methyltransf_12"/>
</dbReference>
<keyword evidence="7" id="KW-0012">Acyltransferase</keyword>
<keyword evidence="6" id="KW-0511">Multifunctional enzyme</keyword>
<dbReference type="SMART" id="SM00825">
    <property type="entry name" value="PKS_KS"/>
    <property type="match status" value="1"/>
</dbReference>
<dbReference type="InterPro" id="IPR036736">
    <property type="entry name" value="ACP-like_sf"/>
</dbReference>
<dbReference type="GO" id="GO:0016491">
    <property type="term" value="F:oxidoreductase activity"/>
    <property type="evidence" value="ECO:0007669"/>
    <property type="project" value="UniProtKB-KW"/>
</dbReference>
<dbReference type="Pfam" id="PF23114">
    <property type="entry name" value="NAD-bd_HRPKS_sdrA"/>
    <property type="match status" value="1"/>
</dbReference>
<dbReference type="Gene3D" id="3.40.47.10">
    <property type="match status" value="1"/>
</dbReference>
<evidence type="ECO:0000256" key="4">
    <source>
        <dbReference type="ARBA" id="ARBA00022857"/>
    </source>
</evidence>
<feature type="active site" description="Proton donor; for dehydratase activity" evidence="8">
    <location>
        <position position="1268"/>
    </location>
</feature>
<dbReference type="InterPro" id="IPR016039">
    <property type="entry name" value="Thiolase-like"/>
</dbReference>
<dbReference type="InterPro" id="IPR014043">
    <property type="entry name" value="Acyl_transferase_dom"/>
</dbReference>
<dbReference type="SMART" id="SM00823">
    <property type="entry name" value="PKS_PP"/>
    <property type="match status" value="1"/>
</dbReference>
<dbReference type="Pfam" id="PF08242">
    <property type="entry name" value="Methyltransf_12"/>
    <property type="match status" value="1"/>
</dbReference>
<evidence type="ECO:0008006" key="14">
    <source>
        <dbReference type="Google" id="ProtNLM"/>
    </source>
</evidence>
<evidence type="ECO:0000256" key="9">
    <source>
        <dbReference type="SAM" id="MobiDB-lite"/>
    </source>
</evidence>
<evidence type="ECO:0000256" key="5">
    <source>
        <dbReference type="ARBA" id="ARBA00023002"/>
    </source>
</evidence>
<dbReference type="InterPro" id="IPR049552">
    <property type="entry name" value="PKS_DH_N"/>
</dbReference>
<dbReference type="InterPro" id="IPR042104">
    <property type="entry name" value="PKS_dehydratase_sf"/>
</dbReference>
<dbReference type="GO" id="GO:1901336">
    <property type="term" value="P:lactone biosynthetic process"/>
    <property type="evidence" value="ECO:0007669"/>
    <property type="project" value="UniProtKB-ARBA"/>
</dbReference>
<dbReference type="InterPro" id="IPR050091">
    <property type="entry name" value="PKS_NRPS_Biosynth_Enz"/>
</dbReference>
<dbReference type="Pfam" id="PF00107">
    <property type="entry name" value="ADH_zinc_N"/>
    <property type="match status" value="1"/>
</dbReference>
<dbReference type="InterPro" id="IPR020807">
    <property type="entry name" value="PKS_DH"/>
</dbReference>
<dbReference type="Gene3D" id="3.40.50.720">
    <property type="entry name" value="NAD(P)-binding Rossmann-like Domain"/>
    <property type="match status" value="2"/>
</dbReference>
<dbReference type="InterPro" id="IPR006162">
    <property type="entry name" value="Ppantetheine_attach_site"/>
</dbReference>
<dbReference type="InterPro" id="IPR020841">
    <property type="entry name" value="PKS_Beta-ketoAc_synthase_dom"/>
</dbReference>
<dbReference type="SMART" id="SM00826">
    <property type="entry name" value="PKS_DH"/>
    <property type="match status" value="1"/>
</dbReference>
<dbReference type="CDD" id="cd00833">
    <property type="entry name" value="PKS"/>
    <property type="match status" value="1"/>
</dbReference>
<dbReference type="Gene3D" id="3.90.180.10">
    <property type="entry name" value="Medium-chain alcohol dehydrogenases, catalytic domain"/>
    <property type="match status" value="1"/>
</dbReference>
<dbReference type="PROSITE" id="PS00606">
    <property type="entry name" value="KS3_1"/>
    <property type="match status" value="1"/>
</dbReference>
<dbReference type="Gene3D" id="3.40.50.150">
    <property type="entry name" value="Vaccinia Virus protein VP39"/>
    <property type="match status" value="1"/>
</dbReference>
<keyword evidence="5" id="KW-0560">Oxidoreductase</keyword>
<dbReference type="Pfam" id="PF00109">
    <property type="entry name" value="ketoacyl-synt"/>
    <property type="match status" value="1"/>
</dbReference>
<evidence type="ECO:0000256" key="8">
    <source>
        <dbReference type="PROSITE-ProRule" id="PRU01363"/>
    </source>
</evidence>
<dbReference type="SMART" id="SM00827">
    <property type="entry name" value="PKS_AT"/>
    <property type="match status" value="1"/>
</dbReference>
<feature type="domain" description="PKS/mFAS DH" evidence="12">
    <location>
        <begin position="1044"/>
        <end position="1360"/>
    </location>
</feature>
<evidence type="ECO:0000259" key="11">
    <source>
        <dbReference type="PROSITE" id="PS52004"/>
    </source>
</evidence>
<dbReference type="InterPro" id="IPR036291">
    <property type="entry name" value="NAD(P)-bd_dom_sf"/>
</dbReference>
<evidence type="ECO:0000256" key="2">
    <source>
        <dbReference type="ARBA" id="ARBA00022553"/>
    </source>
</evidence>
<dbReference type="InterPro" id="IPR057326">
    <property type="entry name" value="KR_dom"/>
</dbReference>
<dbReference type="PROSITE" id="PS50075">
    <property type="entry name" value="CARRIER"/>
    <property type="match status" value="1"/>
</dbReference>
<dbReference type="InterPro" id="IPR001227">
    <property type="entry name" value="Ac_transferase_dom_sf"/>
</dbReference>
<dbReference type="InterPro" id="IPR029063">
    <property type="entry name" value="SAM-dependent_MTases_sf"/>
</dbReference>
<evidence type="ECO:0000256" key="1">
    <source>
        <dbReference type="ARBA" id="ARBA00022450"/>
    </source>
</evidence>
<dbReference type="SUPFAM" id="SSF55048">
    <property type="entry name" value="Probable ACP-binding domain of malonyl-CoA ACP transacylase"/>
    <property type="match status" value="1"/>
</dbReference>
<dbReference type="InterPro" id="IPR016035">
    <property type="entry name" value="Acyl_Trfase/lysoPLipase"/>
</dbReference>
<dbReference type="SUPFAM" id="SSF47336">
    <property type="entry name" value="ACP-like"/>
    <property type="match status" value="1"/>
</dbReference>
<dbReference type="Gene3D" id="3.10.129.110">
    <property type="entry name" value="Polyketide synthase dehydratase"/>
    <property type="match status" value="1"/>
</dbReference>
<evidence type="ECO:0000259" key="10">
    <source>
        <dbReference type="PROSITE" id="PS50075"/>
    </source>
</evidence>
<dbReference type="PROSITE" id="PS00012">
    <property type="entry name" value="PHOSPHOPANTETHEINE"/>
    <property type="match status" value="1"/>
</dbReference>
<dbReference type="SUPFAM" id="SSF52151">
    <property type="entry name" value="FabD/lysophospholipase-like"/>
    <property type="match status" value="1"/>
</dbReference>
<dbReference type="GO" id="GO:0004315">
    <property type="term" value="F:3-oxoacyl-[acyl-carrier-protein] synthase activity"/>
    <property type="evidence" value="ECO:0007669"/>
    <property type="project" value="InterPro"/>
</dbReference>